<name>A0A5J6WLB3_MORMI</name>
<dbReference type="PROSITE" id="PS51257">
    <property type="entry name" value="PROKAR_LIPOPROTEIN"/>
    <property type="match status" value="1"/>
</dbReference>
<proteinExistence type="predicted"/>
<evidence type="ECO:0000313" key="4">
    <source>
        <dbReference type="Proteomes" id="UP000327424"/>
    </source>
</evidence>
<reference evidence="3 4" key="1">
    <citation type="submission" date="2019-09" db="EMBL/GenBank/DDBJ databases">
        <title>Hybrid Assembly of the complete Genome of the Deep-Sea Bacterium Moritella marina from long Nanopore and Illumina reads.</title>
        <authorList>
            <person name="Magin S."/>
            <person name="Georgoulis A."/>
            <person name="Papadimitriou K."/>
            <person name="Iliakis G."/>
            <person name="Vorgias C.E."/>
        </authorList>
    </citation>
    <scope>NUCLEOTIDE SEQUENCE [LARGE SCALE GENOMIC DNA]</scope>
    <source>
        <strain evidence="3 4">MP-1</strain>
    </source>
</reference>
<keyword evidence="4" id="KW-1185">Reference proteome</keyword>
<dbReference type="GO" id="GO:0045892">
    <property type="term" value="P:negative regulation of DNA-templated transcription"/>
    <property type="evidence" value="ECO:0007669"/>
    <property type="project" value="InterPro"/>
</dbReference>
<feature type="chain" id="PRO_5023878371" evidence="2">
    <location>
        <begin position="23"/>
        <end position="268"/>
    </location>
</feature>
<dbReference type="SUPFAM" id="SSF48452">
    <property type="entry name" value="TPR-like"/>
    <property type="match status" value="1"/>
</dbReference>
<dbReference type="OrthoDB" id="6399372at2"/>
<dbReference type="Proteomes" id="UP000327424">
    <property type="component" value="Chromosome"/>
</dbReference>
<dbReference type="PROSITE" id="PS50005">
    <property type="entry name" value="TPR"/>
    <property type="match status" value="3"/>
</dbReference>
<evidence type="ECO:0000313" key="3">
    <source>
        <dbReference type="EMBL" id="QFI38021.1"/>
    </source>
</evidence>
<keyword evidence="2" id="KW-0732">Signal</keyword>
<gene>
    <name evidence="3" type="ORF">FR932_09235</name>
</gene>
<dbReference type="AlphaFoldDB" id="A0A5J6WLB3"/>
<keyword evidence="1" id="KW-0802">TPR repeat</keyword>
<evidence type="ECO:0000256" key="1">
    <source>
        <dbReference type="PROSITE-ProRule" id="PRU00339"/>
    </source>
</evidence>
<protein>
    <submittedName>
        <fullName evidence="3">Tetratricopeptide repeat protein</fullName>
    </submittedName>
</protein>
<dbReference type="SMART" id="SM00028">
    <property type="entry name" value="TPR"/>
    <property type="match status" value="5"/>
</dbReference>
<feature type="signal peptide" evidence="2">
    <location>
        <begin position="1"/>
        <end position="22"/>
    </location>
</feature>
<dbReference type="PANTHER" id="PTHR44749">
    <property type="entry name" value="SUPPRESSOR OF RPS4-RLD 1"/>
    <property type="match status" value="1"/>
</dbReference>
<dbReference type="PANTHER" id="PTHR44749:SF1">
    <property type="entry name" value="TETRATRICOPEPTIDE-LIKE HELICAL DOMAIN-CONTAINING PROTEIN"/>
    <property type="match status" value="1"/>
</dbReference>
<dbReference type="InterPro" id="IPR044650">
    <property type="entry name" value="SRFR1-like"/>
</dbReference>
<organism evidence="3 4">
    <name type="scientific">Moritella marina ATCC 15381</name>
    <dbReference type="NCBI Taxonomy" id="1202962"/>
    <lineage>
        <taxon>Bacteria</taxon>
        <taxon>Pseudomonadati</taxon>
        <taxon>Pseudomonadota</taxon>
        <taxon>Gammaproteobacteria</taxon>
        <taxon>Alteromonadales</taxon>
        <taxon>Moritellaceae</taxon>
        <taxon>Moritella</taxon>
    </lineage>
</organism>
<dbReference type="InterPro" id="IPR019734">
    <property type="entry name" value="TPR_rpt"/>
</dbReference>
<feature type="repeat" description="TPR" evidence="1">
    <location>
        <begin position="107"/>
        <end position="140"/>
    </location>
</feature>
<dbReference type="EMBL" id="CP044399">
    <property type="protein sequence ID" value="QFI38021.1"/>
    <property type="molecule type" value="Genomic_DNA"/>
</dbReference>
<dbReference type="KEGG" id="mmaa:FR932_09235"/>
<feature type="repeat" description="TPR" evidence="1">
    <location>
        <begin position="141"/>
        <end position="174"/>
    </location>
</feature>
<dbReference type="InterPro" id="IPR011990">
    <property type="entry name" value="TPR-like_helical_dom_sf"/>
</dbReference>
<accession>A0A5J6WLB3</accession>
<sequence>MKTSLAKVLIMFGFLMLSGCSANQLSQTEEMHSDRELAQLALDSGRPDSAISIYRKQLDLQPNDTELLLAIGTAYNQMSEFDLALHYLNQVHALMLSETNKSSLMFGQILRERGNAQQGLGNLEEAILDLQKAAKLLPKDAKALNSLGINYALFKDYPQARIAFTSALAHAPDNLEYRNNLALAWILDGQPQQGIDVLYSHYLRGSSTSKSRQNLALAFALKGDVDAAETIAKQDLTKAELENNLTYYQQLYQGQLQQELLSTEQVKQ</sequence>
<dbReference type="Gene3D" id="1.25.40.10">
    <property type="entry name" value="Tetratricopeptide repeat domain"/>
    <property type="match status" value="2"/>
</dbReference>
<evidence type="ECO:0000256" key="2">
    <source>
        <dbReference type="SAM" id="SignalP"/>
    </source>
</evidence>
<feature type="repeat" description="TPR" evidence="1">
    <location>
        <begin position="31"/>
        <end position="64"/>
    </location>
</feature>
<dbReference type="RefSeq" id="WP_019441809.1">
    <property type="nucleotide sequence ID" value="NZ_ALOE01000022.1"/>
</dbReference>
<dbReference type="Pfam" id="PF13432">
    <property type="entry name" value="TPR_16"/>
    <property type="match status" value="2"/>
</dbReference>